<dbReference type="eggNOG" id="ENOG502ZC22">
    <property type="taxonomic scope" value="Bacteria"/>
</dbReference>
<organism evidence="3 4">
    <name type="scientific">Pseudobacteroides cellulosolvens ATCC 35603 = DSM 2933</name>
    <dbReference type="NCBI Taxonomy" id="398512"/>
    <lineage>
        <taxon>Bacteria</taxon>
        <taxon>Bacillati</taxon>
        <taxon>Bacillota</taxon>
        <taxon>Clostridia</taxon>
        <taxon>Eubacteriales</taxon>
        <taxon>Oscillospiraceae</taxon>
        <taxon>Pseudobacteroides</taxon>
    </lineage>
</organism>
<keyword evidence="4" id="KW-1185">Reference proteome</keyword>
<evidence type="ECO:0000259" key="1">
    <source>
        <dbReference type="Pfam" id="PF08874"/>
    </source>
</evidence>
<dbReference type="STRING" id="398512.Bccel_2641"/>
<dbReference type="OrthoDB" id="343110at2"/>
<dbReference type="InterPro" id="IPR014973">
    <property type="entry name" value="DUF1835"/>
</dbReference>
<name>A0A0L6JNU2_9FIRM</name>
<reference evidence="4" key="1">
    <citation type="submission" date="2015-07" db="EMBL/GenBank/DDBJ databases">
        <title>Near-Complete Genome Sequence of the Cellulolytic Bacterium Bacteroides (Pseudobacteroides) cellulosolvens ATCC 35603.</title>
        <authorList>
            <person name="Dassa B."/>
            <person name="Utturkar S.M."/>
            <person name="Klingeman D.M."/>
            <person name="Hurt R.A."/>
            <person name="Keller M."/>
            <person name="Xu J."/>
            <person name="Reddy Y.H.K."/>
            <person name="Borovok I."/>
            <person name="Grinberg I.R."/>
            <person name="Lamed R."/>
            <person name="Zhivin O."/>
            <person name="Bayer E.A."/>
            <person name="Brown S.D."/>
        </authorList>
    </citation>
    <scope>NUCLEOTIDE SEQUENCE [LARGE SCALE GENOMIC DNA]</scope>
    <source>
        <strain evidence="4">DSM 2933</strain>
    </source>
</reference>
<dbReference type="Pfam" id="PF08874">
    <property type="entry name" value="DUF1835"/>
    <property type="match status" value="1"/>
</dbReference>
<evidence type="ECO:0000313" key="3">
    <source>
        <dbReference type="EMBL" id="KNY27370.1"/>
    </source>
</evidence>
<dbReference type="Proteomes" id="UP000036923">
    <property type="component" value="Unassembled WGS sequence"/>
</dbReference>
<gene>
    <name evidence="3" type="ORF">Bccel_2641</name>
</gene>
<dbReference type="Pfam" id="PF12395">
    <property type="entry name" value="DUF3658"/>
    <property type="match status" value="1"/>
</dbReference>
<feature type="domain" description="DUF1835" evidence="1">
    <location>
        <begin position="5"/>
        <end position="123"/>
    </location>
</feature>
<feature type="domain" description="DUF3658" evidence="2">
    <location>
        <begin position="154"/>
        <end position="255"/>
    </location>
</feature>
<protein>
    <recommendedName>
        <fullName evidence="5">DUF1835 domain-containing protein</fullName>
    </recommendedName>
</protein>
<comment type="caution">
    <text evidence="3">The sequence shown here is derived from an EMBL/GenBank/DDBJ whole genome shotgun (WGS) entry which is preliminary data.</text>
</comment>
<dbReference type="AlphaFoldDB" id="A0A0L6JNU2"/>
<sequence>MKEIIHICFSESAAGTIKHAIKKGLIEGKKVIHLLDDLANGPINDFDNVNKRIDWCRTVFSANNHCMIDDIRDNYDYLYKEVSSISDQSIYIWYAESGKETSGLLYLLSLLKEKIENVFTINVSGKIYEGNTIIEFSSVGDIMPERLEWFIGKRQKIDRVVYCAQMDLWVRLQKDNADLRVVNNKEIVSVEVSYYDEMILYYTNKQFSKCIRTVGECIGRCDSFISDIFLFWRILELIKDGRIEYKGNLGIIRDMEIRKLN</sequence>
<proteinExistence type="predicted"/>
<evidence type="ECO:0000313" key="4">
    <source>
        <dbReference type="Proteomes" id="UP000036923"/>
    </source>
</evidence>
<evidence type="ECO:0000259" key="2">
    <source>
        <dbReference type="Pfam" id="PF12395"/>
    </source>
</evidence>
<dbReference type="RefSeq" id="WP_050753415.1">
    <property type="nucleotide sequence ID" value="NZ_JQKC01000019.1"/>
</dbReference>
<dbReference type="EMBL" id="LGTC01000001">
    <property type="protein sequence ID" value="KNY27370.1"/>
    <property type="molecule type" value="Genomic_DNA"/>
</dbReference>
<dbReference type="InterPro" id="IPR022123">
    <property type="entry name" value="DUF3658"/>
</dbReference>
<accession>A0A0L6JNU2</accession>
<evidence type="ECO:0008006" key="5">
    <source>
        <dbReference type="Google" id="ProtNLM"/>
    </source>
</evidence>